<dbReference type="GO" id="GO:0005886">
    <property type="term" value="C:plasma membrane"/>
    <property type="evidence" value="ECO:0007669"/>
    <property type="project" value="UniProtKB-SubCell"/>
</dbReference>
<dbReference type="RefSeq" id="WP_119782689.1">
    <property type="nucleotide sequence ID" value="NZ_QYUK01000016.1"/>
</dbReference>
<dbReference type="PANTHER" id="PTHR33452">
    <property type="entry name" value="OXIDOREDUCTASE CATD-RELATED"/>
    <property type="match status" value="1"/>
</dbReference>
<keyword evidence="4 7" id="KW-0812">Transmembrane</keyword>
<evidence type="ECO:0000313" key="8">
    <source>
        <dbReference type="EMBL" id="RJF80638.1"/>
    </source>
</evidence>
<organism evidence="8 9">
    <name type="scientific">Oleomonas cavernae</name>
    <dbReference type="NCBI Taxonomy" id="2320859"/>
    <lineage>
        <taxon>Bacteria</taxon>
        <taxon>Pseudomonadati</taxon>
        <taxon>Pseudomonadota</taxon>
        <taxon>Alphaproteobacteria</taxon>
        <taxon>Acetobacterales</taxon>
        <taxon>Acetobacteraceae</taxon>
        <taxon>Oleomonas</taxon>
    </lineage>
</organism>
<name>A0A418VU02_9PROT</name>
<feature type="transmembrane region" description="Helical" evidence="7">
    <location>
        <begin position="77"/>
        <end position="98"/>
    </location>
</feature>
<keyword evidence="6 7" id="KW-0472">Membrane</keyword>
<evidence type="ECO:0000256" key="5">
    <source>
        <dbReference type="ARBA" id="ARBA00022989"/>
    </source>
</evidence>
<evidence type="ECO:0000256" key="1">
    <source>
        <dbReference type="ARBA" id="ARBA00004651"/>
    </source>
</evidence>
<dbReference type="EMBL" id="QYUK01000016">
    <property type="protein sequence ID" value="RJF80638.1"/>
    <property type="molecule type" value="Genomic_DNA"/>
</dbReference>
<sequence length="140" mass="14124">MNDQVTAASLGALILRLTLGVLSLAHGLVLKVMTFGLAGTAGYFESIGYPGGLAYLVAFAEIAAGLGLILGLLPRLAALASIPLLIGAALQHVGNGWVFSGTGGGWEFPVAWTVLLLACALIGPGAYALGARLPGKLARL</sequence>
<dbReference type="InterPro" id="IPR032808">
    <property type="entry name" value="DoxX"/>
</dbReference>
<dbReference type="Proteomes" id="UP000284605">
    <property type="component" value="Unassembled WGS sequence"/>
</dbReference>
<comment type="subcellular location">
    <subcellularLocation>
        <location evidence="1">Cell membrane</location>
        <topology evidence="1">Multi-pass membrane protein</topology>
    </subcellularLocation>
</comment>
<keyword evidence="9" id="KW-1185">Reference proteome</keyword>
<protein>
    <submittedName>
        <fullName evidence="8">DoxX family protein</fullName>
    </submittedName>
</protein>
<gene>
    <name evidence="8" type="ORF">D3874_26385</name>
</gene>
<dbReference type="Pfam" id="PF07681">
    <property type="entry name" value="DoxX"/>
    <property type="match status" value="1"/>
</dbReference>
<proteinExistence type="inferred from homology"/>
<evidence type="ECO:0000256" key="4">
    <source>
        <dbReference type="ARBA" id="ARBA00022692"/>
    </source>
</evidence>
<evidence type="ECO:0000256" key="6">
    <source>
        <dbReference type="ARBA" id="ARBA00023136"/>
    </source>
</evidence>
<evidence type="ECO:0000256" key="3">
    <source>
        <dbReference type="ARBA" id="ARBA00022475"/>
    </source>
</evidence>
<comment type="similarity">
    <text evidence="2">Belongs to the DoxX family.</text>
</comment>
<keyword evidence="5 7" id="KW-1133">Transmembrane helix</keyword>
<feature type="transmembrane region" description="Helical" evidence="7">
    <location>
        <begin position="51"/>
        <end position="70"/>
    </location>
</feature>
<keyword evidence="3" id="KW-1003">Cell membrane</keyword>
<reference evidence="8 9" key="1">
    <citation type="submission" date="2018-09" db="EMBL/GenBank/DDBJ databases">
        <authorList>
            <person name="Zhu H."/>
        </authorList>
    </citation>
    <scope>NUCLEOTIDE SEQUENCE [LARGE SCALE GENOMIC DNA]</scope>
    <source>
        <strain evidence="8 9">K1W22B-8</strain>
    </source>
</reference>
<dbReference type="InterPro" id="IPR051907">
    <property type="entry name" value="DoxX-like_oxidoreductase"/>
</dbReference>
<dbReference type="AlphaFoldDB" id="A0A418VU02"/>
<evidence type="ECO:0000256" key="7">
    <source>
        <dbReference type="SAM" id="Phobius"/>
    </source>
</evidence>
<dbReference type="OrthoDB" id="5382961at2"/>
<dbReference type="PANTHER" id="PTHR33452:SF1">
    <property type="entry name" value="INNER MEMBRANE PROTEIN YPHA-RELATED"/>
    <property type="match status" value="1"/>
</dbReference>
<comment type="caution">
    <text evidence="8">The sequence shown here is derived from an EMBL/GenBank/DDBJ whole genome shotgun (WGS) entry which is preliminary data.</text>
</comment>
<feature type="transmembrane region" description="Helical" evidence="7">
    <location>
        <begin position="110"/>
        <end position="130"/>
    </location>
</feature>
<evidence type="ECO:0000313" key="9">
    <source>
        <dbReference type="Proteomes" id="UP000284605"/>
    </source>
</evidence>
<accession>A0A418VU02</accession>
<evidence type="ECO:0000256" key="2">
    <source>
        <dbReference type="ARBA" id="ARBA00006679"/>
    </source>
</evidence>